<keyword evidence="1" id="KW-1133">Transmembrane helix</keyword>
<dbReference type="Pfam" id="PF06170">
    <property type="entry name" value="DUF983"/>
    <property type="match status" value="1"/>
</dbReference>
<comment type="caution">
    <text evidence="2">The sequence shown here is derived from an EMBL/GenBank/DDBJ whole genome shotgun (WGS) entry which is preliminary data.</text>
</comment>
<accession>A0A0P9FB88</accession>
<keyword evidence="3" id="KW-1185">Reference proteome</keyword>
<reference evidence="2 3" key="1">
    <citation type="submission" date="2015-09" db="EMBL/GenBank/DDBJ databases">
        <title>Draft genome sequence of Kouleothrix aurantiaca JCM 19913.</title>
        <authorList>
            <person name="Hemp J."/>
        </authorList>
    </citation>
    <scope>NUCLEOTIDE SEQUENCE [LARGE SCALE GENOMIC DNA]</scope>
    <source>
        <strain evidence="2 3">COM-B</strain>
    </source>
</reference>
<sequence>MLRILRILSLGLLLTCPACRQGRMFRSLFIMNVRCPVCGVIFERDAGEVTGGMAINMTLTSTFALVAGGLLGVLTDISALALILVIGAATVGCGLLFYRHARGLWTSILYLTGSIFED</sequence>
<keyword evidence="1" id="KW-0472">Membrane</keyword>
<proteinExistence type="predicted"/>
<dbReference type="EMBL" id="LJCR01001710">
    <property type="protein sequence ID" value="KPV49855.1"/>
    <property type="molecule type" value="Genomic_DNA"/>
</dbReference>
<name>A0A0P9FB88_9CHLR</name>
<dbReference type="Proteomes" id="UP000050509">
    <property type="component" value="Unassembled WGS sequence"/>
</dbReference>
<evidence type="ECO:0008006" key="4">
    <source>
        <dbReference type="Google" id="ProtNLM"/>
    </source>
</evidence>
<gene>
    <name evidence="2" type="ORF">SE17_30265</name>
</gene>
<organism evidence="2 3">
    <name type="scientific">Kouleothrix aurantiaca</name>
    <dbReference type="NCBI Taxonomy" id="186479"/>
    <lineage>
        <taxon>Bacteria</taxon>
        <taxon>Bacillati</taxon>
        <taxon>Chloroflexota</taxon>
        <taxon>Chloroflexia</taxon>
        <taxon>Chloroflexales</taxon>
        <taxon>Roseiflexineae</taxon>
        <taxon>Roseiflexaceae</taxon>
        <taxon>Kouleothrix</taxon>
    </lineage>
</organism>
<dbReference type="AlphaFoldDB" id="A0A0P9FB88"/>
<dbReference type="InterPro" id="IPR009325">
    <property type="entry name" value="DUF983"/>
</dbReference>
<evidence type="ECO:0000313" key="3">
    <source>
        <dbReference type="Proteomes" id="UP000050509"/>
    </source>
</evidence>
<evidence type="ECO:0000313" key="2">
    <source>
        <dbReference type="EMBL" id="KPV49855.1"/>
    </source>
</evidence>
<feature type="transmembrane region" description="Helical" evidence="1">
    <location>
        <begin position="77"/>
        <end position="98"/>
    </location>
</feature>
<keyword evidence="1" id="KW-0812">Transmembrane</keyword>
<protein>
    <recommendedName>
        <fullName evidence="4">DUF983 domain-containing protein</fullName>
    </recommendedName>
</protein>
<evidence type="ECO:0000256" key="1">
    <source>
        <dbReference type="SAM" id="Phobius"/>
    </source>
</evidence>